<dbReference type="CDD" id="cd09917">
    <property type="entry name" value="F-box_SF"/>
    <property type="match status" value="1"/>
</dbReference>
<reference evidence="2 3" key="1">
    <citation type="submission" date="2018-02" db="EMBL/GenBank/DDBJ databases">
        <title>Draft genome of wild Prunus yedoensis var. nudiflora.</title>
        <authorList>
            <person name="Baek S."/>
            <person name="Kim J.-H."/>
            <person name="Choi K."/>
            <person name="Kim G.-B."/>
            <person name="Cho A."/>
            <person name="Jang H."/>
            <person name="Shin C.-H."/>
            <person name="Yu H.-J."/>
            <person name="Mun J.-H."/>
        </authorList>
    </citation>
    <scope>NUCLEOTIDE SEQUENCE [LARGE SCALE GENOMIC DNA]</scope>
    <source>
        <strain evidence="3">cv. Jeju island</strain>
        <tissue evidence="2">Leaf</tissue>
    </source>
</reference>
<evidence type="ECO:0000313" key="3">
    <source>
        <dbReference type="Proteomes" id="UP000250321"/>
    </source>
</evidence>
<name>A0A314UWK8_PRUYE</name>
<proteinExistence type="predicted"/>
<accession>A0A314UWK8</accession>
<sequence length="346" mass="40362">MHKWADELPPELLGLIVKKLASNFMDILRFEAVCSSWNRAARWYTSTAALTPQSPWLMLPTLKLHGMWSKPPSDGDVKGICFFSLAENKDYKMDWKASQGFPVDVDSFPGSSHEKSRRFLPLGRRGSSIRKVVLSSDPSRNNNFVVVIHDTLPRPTMLTFYQHGRGEENAAAGVWTDIEDLNDNYGGYFDIELCNNGHYLFALSFYHSIEVWDLGVKPYNNHHAKIMRFRPSIDRNVLNLRCMTRGKKWLLESMGELLLVEREFLGHNCRAVELFYVYKLNIMAKTWEKVNLCVIVLYFWTVMDPQCRYPRPNCQNWKKTRFTSQTHIRSIHLVLLMRFMFEEYSA</sequence>
<dbReference type="OrthoDB" id="10421613at2759"/>
<dbReference type="PANTHER" id="PTHR44259:SF15">
    <property type="entry name" value="F-BOX PROTEIN KIB2-RELATED"/>
    <property type="match status" value="1"/>
</dbReference>
<dbReference type="InterPro" id="IPR036047">
    <property type="entry name" value="F-box-like_dom_sf"/>
</dbReference>
<dbReference type="Gene3D" id="1.20.1280.50">
    <property type="match status" value="1"/>
</dbReference>
<dbReference type="InterPro" id="IPR050942">
    <property type="entry name" value="F-box_BR-signaling"/>
</dbReference>
<dbReference type="STRING" id="2094558.A0A314UWK8"/>
<dbReference type="AlphaFoldDB" id="A0A314UWK8"/>
<comment type="caution">
    <text evidence="2">The sequence shown here is derived from an EMBL/GenBank/DDBJ whole genome shotgun (WGS) entry which is preliminary data.</text>
</comment>
<evidence type="ECO:0000313" key="2">
    <source>
        <dbReference type="EMBL" id="PQM41186.1"/>
    </source>
</evidence>
<dbReference type="EMBL" id="PJQY01002978">
    <property type="protein sequence ID" value="PQM41186.1"/>
    <property type="molecule type" value="Genomic_DNA"/>
</dbReference>
<organism evidence="2 3">
    <name type="scientific">Prunus yedoensis var. nudiflora</name>
    <dbReference type="NCBI Taxonomy" id="2094558"/>
    <lineage>
        <taxon>Eukaryota</taxon>
        <taxon>Viridiplantae</taxon>
        <taxon>Streptophyta</taxon>
        <taxon>Embryophyta</taxon>
        <taxon>Tracheophyta</taxon>
        <taxon>Spermatophyta</taxon>
        <taxon>Magnoliopsida</taxon>
        <taxon>eudicotyledons</taxon>
        <taxon>Gunneridae</taxon>
        <taxon>Pentapetalae</taxon>
        <taxon>rosids</taxon>
        <taxon>fabids</taxon>
        <taxon>Rosales</taxon>
        <taxon>Rosaceae</taxon>
        <taxon>Amygdaloideae</taxon>
        <taxon>Amygdaleae</taxon>
        <taxon>Prunus</taxon>
    </lineage>
</organism>
<evidence type="ECO:0000259" key="1">
    <source>
        <dbReference type="Pfam" id="PF03478"/>
    </source>
</evidence>
<dbReference type="Proteomes" id="UP000250321">
    <property type="component" value="Unassembled WGS sequence"/>
</dbReference>
<gene>
    <name evidence="2" type="ORF">Pyn_22399</name>
</gene>
<dbReference type="InterPro" id="IPR005174">
    <property type="entry name" value="KIB1-4_b-propeller"/>
</dbReference>
<protein>
    <submittedName>
        <fullName evidence="2">F-box protein SKIP23</fullName>
    </submittedName>
</protein>
<dbReference type="SUPFAM" id="SSF81383">
    <property type="entry name" value="F-box domain"/>
    <property type="match status" value="1"/>
</dbReference>
<keyword evidence="3" id="KW-1185">Reference proteome</keyword>
<feature type="domain" description="KIB1-4 beta-propeller" evidence="1">
    <location>
        <begin position="114"/>
        <end position="291"/>
    </location>
</feature>
<dbReference type="PANTHER" id="PTHR44259">
    <property type="entry name" value="OS07G0183000 PROTEIN-RELATED"/>
    <property type="match status" value="1"/>
</dbReference>
<dbReference type="Pfam" id="PF03478">
    <property type="entry name" value="Beta-prop_KIB1-4"/>
    <property type="match status" value="1"/>
</dbReference>